<dbReference type="Proteomes" id="UP000309128">
    <property type="component" value="Unassembled WGS sequence"/>
</dbReference>
<dbReference type="GO" id="GO:0005524">
    <property type="term" value="F:ATP binding"/>
    <property type="evidence" value="ECO:0007669"/>
    <property type="project" value="UniProtKB-KW"/>
</dbReference>
<dbReference type="PANTHER" id="PTHR35526">
    <property type="entry name" value="ANTI-SIGMA-F FACTOR RSBW-RELATED"/>
    <property type="match status" value="1"/>
</dbReference>
<gene>
    <name evidence="3" type="ORF">ETD86_51715</name>
</gene>
<keyword evidence="3" id="KW-0547">Nucleotide-binding</keyword>
<keyword evidence="1" id="KW-0418">Kinase</keyword>
<dbReference type="Gene3D" id="3.30.565.10">
    <property type="entry name" value="Histidine kinase-like ATPase, C-terminal domain"/>
    <property type="match status" value="1"/>
</dbReference>
<organism evidence="3 4">
    <name type="scientific">Nonomuraea turkmeniaca</name>
    <dbReference type="NCBI Taxonomy" id="103838"/>
    <lineage>
        <taxon>Bacteria</taxon>
        <taxon>Bacillati</taxon>
        <taxon>Actinomycetota</taxon>
        <taxon>Actinomycetes</taxon>
        <taxon>Streptosporangiales</taxon>
        <taxon>Streptosporangiaceae</taxon>
        <taxon>Nonomuraea</taxon>
    </lineage>
</organism>
<keyword evidence="1" id="KW-0808">Transferase</keyword>
<comment type="caution">
    <text evidence="3">The sequence shown here is derived from an EMBL/GenBank/DDBJ whole genome shotgun (WGS) entry which is preliminary data.</text>
</comment>
<keyword evidence="4" id="KW-1185">Reference proteome</keyword>
<feature type="domain" description="Histidine kinase/HSP90-like ATPase" evidence="2">
    <location>
        <begin position="24"/>
        <end position="120"/>
    </location>
</feature>
<dbReference type="SUPFAM" id="SSF55874">
    <property type="entry name" value="ATPase domain of HSP90 chaperone/DNA topoisomerase II/histidine kinase"/>
    <property type="match status" value="1"/>
</dbReference>
<reference evidence="3 4" key="1">
    <citation type="submission" date="2019-05" db="EMBL/GenBank/DDBJ databases">
        <title>Draft genome sequence of Nonomuraea turkmeniaca DSM 43926.</title>
        <authorList>
            <person name="Saricaoglu S."/>
            <person name="Isik K."/>
        </authorList>
    </citation>
    <scope>NUCLEOTIDE SEQUENCE [LARGE SCALE GENOMIC DNA]</scope>
    <source>
        <strain evidence="3 4">DSM 43926</strain>
    </source>
</reference>
<dbReference type="InterPro" id="IPR036890">
    <property type="entry name" value="HATPase_C_sf"/>
</dbReference>
<keyword evidence="3" id="KW-0067">ATP-binding</keyword>
<sequence length="140" mass="15528">MIQGTAERATSCEWHLDGFQPIVARRMAESTLTLWGVPAETIDDAKLITSEVATNAAKHVHPELRRAGFIHFRISLSGDTLRFEISDPDSRPPLLIRAAHDDEQYRGLTIVDALAKDWGFEAAASGIGKVIWWAQIISHP</sequence>
<evidence type="ECO:0000313" key="3">
    <source>
        <dbReference type="EMBL" id="TMR07384.1"/>
    </source>
</evidence>
<evidence type="ECO:0000313" key="4">
    <source>
        <dbReference type="Proteomes" id="UP000309128"/>
    </source>
</evidence>
<dbReference type="InterPro" id="IPR050267">
    <property type="entry name" value="Anti-sigma-factor_SerPK"/>
</dbReference>
<dbReference type="CDD" id="cd16936">
    <property type="entry name" value="HATPase_RsbW-like"/>
    <property type="match status" value="1"/>
</dbReference>
<proteinExistence type="predicted"/>
<keyword evidence="1" id="KW-0723">Serine/threonine-protein kinase</keyword>
<dbReference type="OrthoDB" id="3534907at2"/>
<dbReference type="Pfam" id="PF13581">
    <property type="entry name" value="HATPase_c_2"/>
    <property type="match status" value="1"/>
</dbReference>
<dbReference type="InterPro" id="IPR003594">
    <property type="entry name" value="HATPase_dom"/>
</dbReference>
<dbReference type="AlphaFoldDB" id="A0A5S4EVD1"/>
<protein>
    <submittedName>
        <fullName evidence="3">ATP-binding protein</fullName>
    </submittedName>
</protein>
<accession>A0A5S4EVD1</accession>
<evidence type="ECO:0000259" key="2">
    <source>
        <dbReference type="Pfam" id="PF13581"/>
    </source>
</evidence>
<evidence type="ECO:0000256" key="1">
    <source>
        <dbReference type="ARBA" id="ARBA00022527"/>
    </source>
</evidence>
<dbReference type="EMBL" id="VCKY01000382">
    <property type="protein sequence ID" value="TMR07384.1"/>
    <property type="molecule type" value="Genomic_DNA"/>
</dbReference>
<dbReference type="PANTHER" id="PTHR35526:SF3">
    <property type="entry name" value="ANTI-SIGMA-F FACTOR RSBW"/>
    <property type="match status" value="1"/>
</dbReference>
<dbReference type="GO" id="GO:0004674">
    <property type="term" value="F:protein serine/threonine kinase activity"/>
    <property type="evidence" value="ECO:0007669"/>
    <property type="project" value="UniProtKB-KW"/>
</dbReference>
<name>A0A5S4EVD1_9ACTN</name>
<dbReference type="RefSeq" id="WP_138673949.1">
    <property type="nucleotide sequence ID" value="NZ_VCKY01000382.1"/>
</dbReference>